<dbReference type="Gene3D" id="1.20.1260.10">
    <property type="match status" value="1"/>
</dbReference>
<sequence>MISTTMATALNEQIKWEMYSANLYLAMSAYLQDAGLTGFSHWMRIQYQEETAHALKFYDFLLSRGGQVTMLSIDAPDANWSNILEIFEETLSHEQEVTRRINELVHLAKEERDFATDIFLQWFVTEQVEEEETVKDIISKLRMIKGEGQGMLVLDKDMSARTFTPPPAN</sequence>
<dbReference type="AlphaFoldDB" id="A0A2N8IAX4"/>
<dbReference type="InterPro" id="IPR008331">
    <property type="entry name" value="Ferritin_DPS_dom"/>
</dbReference>
<organism evidence="8 9">
    <name type="scientific">Akkermansia muciniphila</name>
    <dbReference type="NCBI Taxonomy" id="239935"/>
    <lineage>
        <taxon>Bacteria</taxon>
        <taxon>Pseudomonadati</taxon>
        <taxon>Verrucomicrobiota</taxon>
        <taxon>Verrucomicrobiia</taxon>
        <taxon>Verrucomicrobiales</taxon>
        <taxon>Akkermansiaceae</taxon>
        <taxon>Akkermansia</taxon>
    </lineage>
</organism>
<keyword evidence="7" id="KW-0963">Cytoplasm</keyword>
<dbReference type="GO" id="GO:0006826">
    <property type="term" value="P:iron ion transport"/>
    <property type="evidence" value="ECO:0007669"/>
    <property type="project" value="InterPro"/>
</dbReference>
<dbReference type="FunFam" id="1.20.1260.10:FF:000001">
    <property type="entry name" value="Non-heme ferritin"/>
    <property type="match status" value="1"/>
</dbReference>
<gene>
    <name evidence="8" type="ORF">CXU09_11895</name>
</gene>
<dbReference type="InterPro" id="IPR001519">
    <property type="entry name" value="Ferritin"/>
</dbReference>
<dbReference type="PANTHER" id="PTHR11431">
    <property type="entry name" value="FERRITIN"/>
    <property type="match status" value="1"/>
</dbReference>
<comment type="similarity">
    <text evidence="1 7">Belongs to the ferritin family. Prokaryotic subfamily.</text>
</comment>
<evidence type="ECO:0000313" key="8">
    <source>
        <dbReference type="EMBL" id="PNC53388.1"/>
    </source>
</evidence>
<dbReference type="CDD" id="cd01055">
    <property type="entry name" value="Nonheme_Ferritin"/>
    <property type="match status" value="1"/>
</dbReference>
<dbReference type="Pfam" id="PF00210">
    <property type="entry name" value="Ferritin"/>
    <property type="match status" value="1"/>
</dbReference>
<dbReference type="EC" id="1.16.3.2" evidence="7"/>
<feature type="binding site" evidence="6">
    <location>
        <position position="127"/>
    </location>
    <ligand>
        <name>Fe cation</name>
        <dbReference type="ChEBI" id="CHEBI:24875"/>
        <label>1</label>
    </ligand>
</feature>
<comment type="function">
    <text evidence="7">Iron-storage protein.</text>
</comment>
<feature type="binding site" evidence="6">
    <location>
        <position position="17"/>
    </location>
    <ligand>
        <name>Fe cation</name>
        <dbReference type="ChEBI" id="CHEBI:24875"/>
        <label>1</label>
    </ligand>
</feature>
<evidence type="ECO:0000256" key="1">
    <source>
        <dbReference type="ARBA" id="ARBA00006950"/>
    </source>
</evidence>
<dbReference type="PANTHER" id="PTHR11431:SF127">
    <property type="entry name" value="BACTERIAL NON-HEME FERRITIN"/>
    <property type="match status" value="1"/>
</dbReference>
<proteinExistence type="inferred from homology"/>
<dbReference type="EMBL" id="PJKN01000008">
    <property type="protein sequence ID" value="PNC53388.1"/>
    <property type="molecule type" value="Genomic_DNA"/>
</dbReference>
<dbReference type="PROSITE" id="PS50905">
    <property type="entry name" value="FERRITIN_LIKE"/>
    <property type="match status" value="1"/>
</dbReference>
<dbReference type="SUPFAM" id="SSF47240">
    <property type="entry name" value="Ferritin-like"/>
    <property type="match status" value="1"/>
</dbReference>
<reference evidence="8 9" key="1">
    <citation type="journal article" date="2017" name="BMC Genomics">
        <title>Genome sequencing of 39 Akkermansia muciniphila isolates reveals its population structure, genomic and functional diverisity, and global distribution in mammalian gut microbiotas.</title>
        <authorList>
            <person name="Guo X."/>
            <person name="Li S."/>
            <person name="Zhang J."/>
            <person name="Wu F."/>
            <person name="Li X."/>
            <person name="Wu D."/>
            <person name="Zhang M."/>
            <person name="Ou Z."/>
            <person name="Jie Z."/>
            <person name="Yan Q."/>
            <person name="Li P."/>
            <person name="Yi J."/>
            <person name="Peng Y."/>
        </authorList>
    </citation>
    <scope>NUCLEOTIDE SEQUENCE [LARGE SCALE GENOMIC DNA]</scope>
    <source>
        <strain evidence="8 9">GP43</strain>
    </source>
</reference>
<keyword evidence="3 6" id="KW-0479">Metal-binding</keyword>
<evidence type="ECO:0000256" key="5">
    <source>
        <dbReference type="ARBA" id="ARBA00023004"/>
    </source>
</evidence>
<evidence type="ECO:0000256" key="4">
    <source>
        <dbReference type="ARBA" id="ARBA00023002"/>
    </source>
</evidence>
<dbReference type="GO" id="GO:0005829">
    <property type="term" value="C:cytosol"/>
    <property type="evidence" value="ECO:0007669"/>
    <property type="project" value="TreeGrafter"/>
</dbReference>
<dbReference type="InterPro" id="IPR041719">
    <property type="entry name" value="Ferritin_prok"/>
</dbReference>
<dbReference type="InterPro" id="IPR012347">
    <property type="entry name" value="Ferritin-like"/>
</dbReference>
<comment type="catalytic activity">
    <reaction evidence="7">
        <text>4 Fe(2+) + O2 + 6 H2O = 4 iron(III) oxide-hydroxide + 12 H(+)</text>
        <dbReference type="Rhea" id="RHEA:11972"/>
        <dbReference type="ChEBI" id="CHEBI:15377"/>
        <dbReference type="ChEBI" id="CHEBI:15378"/>
        <dbReference type="ChEBI" id="CHEBI:15379"/>
        <dbReference type="ChEBI" id="CHEBI:29033"/>
        <dbReference type="ChEBI" id="CHEBI:78619"/>
        <dbReference type="EC" id="1.16.3.2"/>
    </reaction>
</comment>
<accession>A0A2N8IAX4</accession>
<feature type="binding site" evidence="6">
    <location>
        <position position="53"/>
    </location>
    <ligand>
        <name>Fe cation</name>
        <dbReference type="ChEBI" id="CHEBI:24875"/>
        <label>1</label>
    </ligand>
</feature>
<comment type="caution">
    <text evidence="8">The sequence shown here is derived from an EMBL/GenBank/DDBJ whole genome shotgun (WGS) entry which is preliminary data.</text>
</comment>
<feature type="binding site" evidence="6">
    <location>
        <position position="50"/>
    </location>
    <ligand>
        <name>Fe cation</name>
        <dbReference type="ChEBI" id="CHEBI:24875"/>
        <label>1</label>
    </ligand>
</feature>
<evidence type="ECO:0000256" key="3">
    <source>
        <dbReference type="ARBA" id="ARBA00022723"/>
    </source>
</evidence>
<keyword evidence="5 6" id="KW-0408">Iron</keyword>
<keyword evidence="4" id="KW-0560">Oxidoreductase</keyword>
<dbReference type="InterPro" id="IPR009040">
    <property type="entry name" value="Ferritin-like_diiron"/>
</dbReference>
<dbReference type="InterPro" id="IPR009078">
    <property type="entry name" value="Ferritin-like_SF"/>
</dbReference>
<protein>
    <recommendedName>
        <fullName evidence="7">Ferritin</fullName>
        <ecNumber evidence="7">1.16.3.2</ecNumber>
    </recommendedName>
</protein>
<evidence type="ECO:0000256" key="2">
    <source>
        <dbReference type="ARBA" id="ARBA00022434"/>
    </source>
</evidence>
<evidence type="ECO:0000256" key="6">
    <source>
        <dbReference type="PIRSR" id="PIRSR601519-1"/>
    </source>
</evidence>
<dbReference type="RefSeq" id="WP_022198847.1">
    <property type="nucleotide sequence ID" value="NZ_BAABSF010000002.1"/>
</dbReference>
<dbReference type="Proteomes" id="UP000235914">
    <property type="component" value="Unassembled WGS sequence"/>
</dbReference>
<evidence type="ECO:0000313" key="9">
    <source>
        <dbReference type="Proteomes" id="UP000235914"/>
    </source>
</evidence>
<dbReference type="GO" id="GO:0008198">
    <property type="term" value="F:ferrous iron binding"/>
    <property type="evidence" value="ECO:0007669"/>
    <property type="project" value="TreeGrafter"/>
</dbReference>
<dbReference type="GO" id="GO:0004322">
    <property type="term" value="F:ferroxidase activity"/>
    <property type="evidence" value="ECO:0007669"/>
    <property type="project" value="TreeGrafter"/>
</dbReference>
<feature type="binding site" evidence="6">
    <location>
        <position position="94"/>
    </location>
    <ligand>
        <name>Fe cation</name>
        <dbReference type="ChEBI" id="CHEBI:24875"/>
        <label>1</label>
    </ligand>
</feature>
<comment type="subcellular location">
    <subcellularLocation>
        <location evidence="7">Cytoplasm</location>
    </subcellularLocation>
</comment>
<keyword evidence="2 7" id="KW-0409">Iron storage</keyword>
<dbReference type="GO" id="GO:0042802">
    <property type="term" value="F:identical protein binding"/>
    <property type="evidence" value="ECO:0007669"/>
    <property type="project" value="UniProtKB-ARBA"/>
</dbReference>
<evidence type="ECO:0000256" key="7">
    <source>
        <dbReference type="RuleBase" id="RU361145"/>
    </source>
</evidence>
<name>A0A2N8IAX4_9BACT</name>
<dbReference type="GO" id="GO:0006879">
    <property type="term" value="P:intracellular iron ion homeostasis"/>
    <property type="evidence" value="ECO:0007669"/>
    <property type="project" value="UniProtKB-KW"/>
</dbReference>
<dbReference type="GO" id="GO:0008199">
    <property type="term" value="F:ferric iron binding"/>
    <property type="evidence" value="ECO:0007669"/>
    <property type="project" value="InterPro"/>
</dbReference>